<dbReference type="InterPro" id="IPR016067">
    <property type="entry name" value="S-AdoMet_deCO2ase_core"/>
</dbReference>
<dbReference type="PANTHER" id="PTHR33866">
    <property type="entry name" value="S-ADENOSYLMETHIONINE DECARBOXYLASE PROENZYME"/>
    <property type="match status" value="1"/>
</dbReference>
<feature type="chain" id="PRO_5044928684" description="S-adenosylmethionine decarboxylase beta chain" evidence="10">
    <location>
        <begin position="1"/>
        <end position="63"/>
    </location>
</feature>
<comment type="pathway">
    <text evidence="10">Amine and polyamine biosynthesis; S-adenosylmethioninamine biosynthesis; S-adenosylmethioninamine from S-adenosyl-L-methionine: step 1/1.</text>
</comment>
<reference evidence="11" key="2">
    <citation type="journal article" date="2022" name="Res Sq">
        <title>Evolution of multicellular longitudinally dividing oral cavity symbionts (Neisseriaceae).</title>
        <authorList>
            <person name="Nyongesa S."/>
            <person name="Weber P."/>
            <person name="Bernet E."/>
            <person name="Pullido F."/>
            <person name="Nieckarz M."/>
            <person name="Delaby M."/>
            <person name="Nieves C."/>
            <person name="Viehboeck T."/>
            <person name="Krause N."/>
            <person name="Rivera-Millot A."/>
            <person name="Nakamura A."/>
            <person name="Vischer N."/>
            <person name="VanNieuwenhze M."/>
            <person name="Brun Y."/>
            <person name="Cava F."/>
            <person name="Bulgheresi S."/>
            <person name="Veyrier F."/>
        </authorList>
    </citation>
    <scope>NUCLEOTIDE SEQUENCE</scope>
    <source>
        <strain evidence="11">SAG 1488-6</strain>
    </source>
</reference>
<evidence type="ECO:0000313" key="12">
    <source>
        <dbReference type="Proteomes" id="UP000832034"/>
    </source>
</evidence>
<evidence type="ECO:0000256" key="3">
    <source>
        <dbReference type="ARBA" id="ARBA00022813"/>
    </source>
</evidence>
<comment type="PTM">
    <text evidence="10">Is synthesized initially as an inactive proenzyme. Formation of the active enzyme involves a self-maturation process in which the active site pyruvoyl group is generated from an internal serine residue via an autocatalytic post-translational modification. Two non-identical subunits are generated from the proenzyme in this reaction, and the pyruvate is formed at the N-terminus of the alpha chain, which is derived from the carboxyl end of the proenzyme. The post-translation cleavage follows an unusual pathway, termed non-hydrolytic serinolysis, in which the side chain hydroxyl group of the serine supplies its oxygen atom to form the C-terminus of the beta chain, while the remainder of the serine residue undergoes an oxidative deamination to produce ammonia and the pyruvoyl group blocking the N-terminus of the alpha chain.</text>
</comment>
<evidence type="ECO:0000256" key="10">
    <source>
        <dbReference type="HAMAP-Rule" id="MF_00464"/>
    </source>
</evidence>
<dbReference type="InterPro" id="IPR017716">
    <property type="entry name" value="S-AdoMet_deCOase_pro-enz"/>
</dbReference>
<evidence type="ECO:0000256" key="2">
    <source>
        <dbReference type="ARBA" id="ARBA00022793"/>
    </source>
</evidence>
<dbReference type="InterPro" id="IPR042284">
    <property type="entry name" value="AdoMetDC_N"/>
</dbReference>
<protein>
    <recommendedName>
        <fullName evidence="10">S-adenosylmethionine decarboxylase proenzyme</fullName>
        <shortName evidence="10">AdoMetDC</shortName>
        <shortName evidence="10">SAMDC</shortName>
        <ecNumber evidence="10">4.1.1.50</ecNumber>
    </recommendedName>
    <component>
        <recommendedName>
            <fullName evidence="10">S-adenosylmethionine decarboxylase beta chain</fullName>
        </recommendedName>
    </component>
    <component>
        <recommendedName>
            <fullName evidence="10">S-adenosylmethionine decarboxylase alpha chain</fullName>
        </recommendedName>
    </component>
</protein>
<dbReference type="HAMAP" id="MF_00464">
    <property type="entry name" value="AdoMetDC_1"/>
    <property type="match status" value="1"/>
</dbReference>
<keyword evidence="3 10" id="KW-0068">Autocatalytic cleavage</keyword>
<dbReference type="PANTHER" id="PTHR33866:SF2">
    <property type="entry name" value="S-ADENOSYLMETHIONINE DECARBOXYLASE PROENZYME"/>
    <property type="match status" value="1"/>
</dbReference>
<dbReference type="EMBL" id="CP091512">
    <property type="protein sequence ID" value="UOO92187.1"/>
    <property type="molecule type" value="Genomic_DNA"/>
</dbReference>
<dbReference type="GO" id="GO:0004014">
    <property type="term" value="F:adenosylmethionine decarboxylase activity"/>
    <property type="evidence" value="ECO:0007669"/>
    <property type="project" value="UniProtKB-EC"/>
</dbReference>
<dbReference type="Proteomes" id="UP000832034">
    <property type="component" value="Chromosome"/>
</dbReference>
<keyword evidence="12" id="KW-1185">Reference proteome</keyword>
<accession>A0ABY4EFL9</accession>
<feature type="site" description="Cleavage (non-hydrolytic); by autolysis" evidence="10">
    <location>
        <begin position="63"/>
        <end position="64"/>
    </location>
</feature>
<evidence type="ECO:0000256" key="9">
    <source>
        <dbReference type="ARBA" id="ARBA00023317"/>
    </source>
</evidence>
<dbReference type="EC" id="4.1.1.50" evidence="10"/>
<comment type="similarity">
    <text evidence="10">Belongs to the prokaryotic AdoMetDC family. Type 1 subfamily.</text>
</comment>
<evidence type="ECO:0000256" key="1">
    <source>
        <dbReference type="ARBA" id="ARBA00022691"/>
    </source>
</evidence>
<organism evidence="11 12">
    <name type="scientific">Vitreoscilla stercoraria</name>
    <dbReference type="NCBI Taxonomy" id="61"/>
    <lineage>
        <taxon>Bacteria</taxon>
        <taxon>Pseudomonadati</taxon>
        <taxon>Pseudomonadota</taxon>
        <taxon>Betaproteobacteria</taxon>
        <taxon>Neisseriales</taxon>
        <taxon>Neisseriaceae</taxon>
        <taxon>Vitreoscilla</taxon>
    </lineage>
</organism>
<name>A0ABY4EFL9_VITST</name>
<feature type="modified residue" description="Pyruvic acid (Ser); by autocatalysis" evidence="10">
    <location>
        <position position="64"/>
    </location>
</feature>
<comment type="function">
    <text evidence="10">Catalyzes the decarboxylation of S-adenosylmethionine to S-adenosylmethioninamine (dcAdoMet), the propylamine donor required for the synthesis of the polyamines spermine and spermidine from the diamine putrescine.</text>
</comment>
<evidence type="ECO:0000313" key="11">
    <source>
        <dbReference type="EMBL" id="UOO92187.1"/>
    </source>
</evidence>
<dbReference type="Pfam" id="PF02675">
    <property type="entry name" value="AdoMet_dc"/>
    <property type="match status" value="1"/>
</dbReference>
<evidence type="ECO:0000256" key="8">
    <source>
        <dbReference type="ARBA" id="ARBA00023270"/>
    </source>
</evidence>
<dbReference type="Gene3D" id="3.30.160.750">
    <property type="match status" value="1"/>
</dbReference>
<evidence type="ECO:0000256" key="5">
    <source>
        <dbReference type="ARBA" id="ARBA00023115"/>
    </source>
</evidence>
<comment type="cofactor">
    <cofactor evidence="10">
        <name>pyruvate</name>
        <dbReference type="ChEBI" id="CHEBI:15361"/>
    </cofactor>
    <text evidence="10">Binds 1 pyruvoyl group covalently per subunit.</text>
</comment>
<keyword evidence="1 10" id="KW-0949">S-adenosyl-L-methionine</keyword>
<dbReference type="NCBIfam" id="TIGR03330">
    <property type="entry name" value="SAM_DCase_Bsu"/>
    <property type="match status" value="1"/>
</dbReference>
<keyword evidence="4 10" id="KW-0745">Spermidine biosynthesis</keyword>
<keyword evidence="6 10" id="KW-0865">Zymogen</keyword>
<keyword evidence="7 10" id="KW-0456">Lyase</keyword>
<gene>
    <name evidence="11" type="primary">speD</name>
    <name evidence="10" type="synonym">speH</name>
    <name evidence="11" type="ORF">LVJ81_11280</name>
</gene>
<dbReference type="Gene3D" id="3.30.360.110">
    <property type="entry name" value="S-adenosylmethionine decarboxylase domain"/>
    <property type="match status" value="1"/>
</dbReference>
<evidence type="ECO:0000256" key="6">
    <source>
        <dbReference type="ARBA" id="ARBA00023145"/>
    </source>
</evidence>
<evidence type="ECO:0000256" key="7">
    <source>
        <dbReference type="ARBA" id="ARBA00023239"/>
    </source>
</evidence>
<keyword evidence="9 10" id="KW-0670">Pyruvate</keyword>
<evidence type="ECO:0000256" key="4">
    <source>
        <dbReference type="ARBA" id="ARBA00023066"/>
    </source>
</evidence>
<comment type="subunit">
    <text evidence="10">Heterotetramer of two alpha and two beta chains arranged as a dimer of alpha/beta heterodimers.</text>
</comment>
<reference evidence="11" key="1">
    <citation type="submission" date="2021-12" db="EMBL/GenBank/DDBJ databases">
        <authorList>
            <person name="Veyrier F.J."/>
        </authorList>
    </citation>
    <scope>NUCLEOTIDE SEQUENCE</scope>
    <source>
        <strain evidence="11">SAG 1488-6</strain>
    </source>
</reference>
<feature type="active site" description="Proton donor; for catalytic activity" evidence="10">
    <location>
        <position position="84"/>
    </location>
</feature>
<dbReference type="RefSeq" id="WP_019958206.1">
    <property type="nucleotide sequence ID" value="NZ_CP091512.1"/>
</dbReference>
<keyword evidence="2 10" id="KW-0210">Decarboxylase</keyword>
<feature type="active site" description="Proton acceptor; for processing activity" evidence="10">
    <location>
        <position position="69"/>
    </location>
</feature>
<dbReference type="InterPro" id="IPR003826">
    <property type="entry name" value="AdoMetDC_fam_prok"/>
</dbReference>
<proteinExistence type="inferred from homology"/>
<feature type="chain" id="PRO_5044928685" description="S-adenosylmethionine decarboxylase alpha chain" evidence="10">
    <location>
        <begin position="64"/>
        <end position="119"/>
    </location>
</feature>
<dbReference type="InterPro" id="IPR042286">
    <property type="entry name" value="AdoMetDC_C"/>
</dbReference>
<dbReference type="SUPFAM" id="SSF56276">
    <property type="entry name" value="S-adenosylmethionine decarboxylase"/>
    <property type="match status" value="1"/>
</dbReference>
<keyword evidence="8 10" id="KW-0704">Schiff base</keyword>
<comment type="catalytic activity">
    <reaction evidence="10">
        <text>S-adenosyl-L-methionine + H(+) = S-adenosyl 3-(methylsulfanyl)propylamine + CO2</text>
        <dbReference type="Rhea" id="RHEA:15981"/>
        <dbReference type="ChEBI" id="CHEBI:15378"/>
        <dbReference type="ChEBI" id="CHEBI:16526"/>
        <dbReference type="ChEBI" id="CHEBI:57443"/>
        <dbReference type="ChEBI" id="CHEBI:59789"/>
        <dbReference type="EC" id="4.1.1.50"/>
    </reaction>
</comment>
<sequence length="119" mass="12900">MQLAGQHCLLDVSGIDIEWAKDAVRIEALLREVAHAAGATIINSHFHTFGAGGGVTGVLLLAESHISIHTWPEHAYAALDIFMCGSHQIELALCLLKSKMQSDFININMINRGLPTNLN</sequence>
<keyword evidence="5 10" id="KW-0620">Polyamine biosynthesis</keyword>
<feature type="active site" description="Schiff-base intermediate with substrate; via pyruvic acid" evidence="10">
    <location>
        <position position="64"/>
    </location>
</feature>